<comment type="caution">
    <text evidence="2">The sequence shown here is derived from an EMBL/GenBank/DDBJ whole genome shotgun (WGS) entry which is preliminary data.</text>
</comment>
<dbReference type="InterPro" id="IPR002178">
    <property type="entry name" value="PTS_EIIA_type-2_dom"/>
</dbReference>
<organism evidence="2">
    <name type="scientific">bioreactor metagenome</name>
    <dbReference type="NCBI Taxonomy" id="1076179"/>
    <lineage>
        <taxon>unclassified sequences</taxon>
        <taxon>metagenomes</taxon>
        <taxon>ecological metagenomes</taxon>
    </lineage>
</organism>
<dbReference type="PANTHER" id="PTHR30185:SF13">
    <property type="entry name" value="LICABCH OPERON REGULATOR-RELATED"/>
    <property type="match status" value="1"/>
</dbReference>
<evidence type="ECO:0000313" key="2">
    <source>
        <dbReference type="EMBL" id="MPN54591.1"/>
    </source>
</evidence>
<dbReference type="AlphaFoldDB" id="A0A645IT63"/>
<dbReference type="Gene3D" id="3.40.930.10">
    <property type="entry name" value="Mannitol-specific EII, Chain A"/>
    <property type="match status" value="1"/>
</dbReference>
<accession>A0A645IT63</accession>
<dbReference type="EMBL" id="VSSQ01122968">
    <property type="protein sequence ID" value="MPN54591.1"/>
    <property type="molecule type" value="Genomic_DNA"/>
</dbReference>
<dbReference type="InterPro" id="IPR016152">
    <property type="entry name" value="PTrfase/Anion_transptr"/>
</dbReference>
<name>A0A645IT63_9ZZZZ</name>
<dbReference type="SUPFAM" id="SSF55804">
    <property type="entry name" value="Phoshotransferase/anion transport protein"/>
    <property type="match status" value="1"/>
</dbReference>
<evidence type="ECO:0000259" key="1">
    <source>
        <dbReference type="PROSITE" id="PS51094"/>
    </source>
</evidence>
<dbReference type="Pfam" id="PF00359">
    <property type="entry name" value="PTS_EIIA_2"/>
    <property type="match status" value="1"/>
</dbReference>
<dbReference type="InterPro" id="IPR050661">
    <property type="entry name" value="BglG_antiterminators"/>
</dbReference>
<sequence length="86" mass="9966">MPHPLESFSNDTFWSLLTLNHPIPWNNKLVQVVCFLHIATHDMEELEPFYNELLSLLESKDKVKKLAQAKDSVAVLKIVENLHENI</sequence>
<feature type="domain" description="PTS EIIA type-2" evidence="1">
    <location>
        <begin position="1"/>
        <end position="82"/>
    </location>
</feature>
<protein>
    <recommendedName>
        <fullName evidence="1">PTS EIIA type-2 domain-containing protein</fullName>
    </recommendedName>
</protein>
<dbReference type="PANTHER" id="PTHR30185">
    <property type="entry name" value="CRYPTIC BETA-GLUCOSIDE BGL OPERON ANTITERMINATOR"/>
    <property type="match status" value="1"/>
</dbReference>
<proteinExistence type="predicted"/>
<gene>
    <name evidence="2" type="ORF">SDC9_202262</name>
</gene>
<reference evidence="2" key="1">
    <citation type="submission" date="2019-08" db="EMBL/GenBank/DDBJ databases">
        <authorList>
            <person name="Kucharzyk K."/>
            <person name="Murdoch R.W."/>
            <person name="Higgins S."/>
            <person name="Loffler F."/>
        </authorList>
    </citation>
    <scope>NUCLEOTIDE SEQUENCE</scope>
</reference>
<dbReference type="PROSITE" id="PS51094">
    <property type="entry name" value="PTS_EIIA_TYPE_2"/>
    <property type="match status" value="1"/>
</dbReference>